<feature type="region of interest" description="Disordered" evidence="1">
    <location>
        <begin position="79"/>
        <end position="112"/>
    </location>
</feature>
<dbReference type="Proteomes" id="UP001148614">
    <property type="component" value="Unassembled WGS sequence"/>
</dbReference>
<dbReference type="EMBL" id="JANPWZ010001524">
    <property type="protein sequence ID" value="KAJ3565145.1"/>
    <property type="molecule type" value="Genomic_DNA"/>
</dbReference>
<name>A0A9W8NAL0_9PEZI</name>
<reference evidence="2" key="1">
    <citation type="submission" date="2022-07" db="EMBL/GenBank/DDBJ databases">
        <title>Genome Sequence of Xylaria arbuscula.</title>
        <authorList>
            <person name="Buettner E."/>
        </authorList>
    </citation>
    <scope>NUCLEOTIDE SEQUENCE</scope>
    <source>
        <strain evidence="2">VT107</strain>
    </source>
</reference>
<dbReference type="AlphaFoldDB" id="A0A9W8NAL0"/>
<evidence type="ECO:0000313" key="2">
    <source>
        <dbReference type="EMBL" id="KAJ3565145.1"/>
    </source>
</evidence>
<dbReference type="VEuPathDB" id="FungiDB:F4678DRAFT_380288"/>
<gene>
    <name evidence="2" type="ORF">NPX13_g7604</name>
</gene>
<accession>A0A9W8NAL0</accession>
<evidence type="ECO:0000313" key="3">
    <source>
        <dbReference type="Proteomes" id="UP001148614"/>
    </source>
</evidence>
<organism evidence="2 3">
    <name type="scientific">Xylaria arbuscula</name>
    <dbReference type="NCBI Taxonomy" id="114810"/>
    <lineage>
        <taxon>Eukaryota</taxon>
        <taxon>Fungi</taxon>
        <taxon>Dikarya</taxon>
        <taxon>Ascomycota</taxon>
        <taxon>Pezizomycotina</taxon>
        <taxon>Sordariomycetes</taxon>
        <taxon>Xylariomycetidae</taxon>
        <taxon>Xylariales</taxon>
        <taxon>Xylariaceae</taxon>
        <taxon>Xylaria</taxon>
    </lineage>
</organism>
<proteinExistence type="predicted"/>
<sequence length="124" mass="13455">MDLSQRAVEEVVHPTAAFLRASGGVARLYSESAAPQPSWDDSLLNPKNRIDSLELPGSPLWRVDGVHWVGDAVLCRPHMPSERPADADGRFHTGGPTSADPRAARSPQGIPYQGCRATLEARHH</sequence>
<comment type="caution">
    <text evidence="2">The sequence shown here is derived from an EMBL/GenBank/DDBJ whole genome shotgun (WGS) entry which is preliminary data.</text>
</comment>
<feature type="compositionally biased region" description="Basic and acidic residues" evidence="1">
    <location>
        <begin position="79"/>
        <end position="91"/>
    </location>
</feature>
<evidence type="ECO:0000256" key="1">
    <source>
        <dbReference type="SAM" id="MobiDB-lite"/>
    </source>
</evidence>
<keyword evidence="3" id="KW-1185">Reference proteome</keyword>
<protein>
    <submittedName>
        <fullName evidence="2">Uncharacterized protein</fullName>
    </submittedName>
</protein>